<dbReference type="InterPro" id="IPR001650">
    <property type="entry name" value="Helicase_C-like"/>
</dbReference>
<dbReference type="InterPro" id="IPR006935">
    <property type="entry name" value="Helicase/UvrB_N"/>
</dbReference>
<organism evidence="6">
    <name type="scientific">Dictyoglomus turgidum</name>
    <dbReference type="NCBI Taxonomy" id="513050"/>
    <lineage>
        <taxon>Bacteria</taxon>
        <taxon>Pseudomonadati</taxon>
        <taxon>Dictyoglomota</taxon>
        <taxon>Dictyoglomia</taxon>
        <taxon>Dictyoglomales</taxon>
        <taxon>Dictyoglomaceae</taxon>
        <taxon>Dictyoglomus</taxon>
    </lineage>
</organism>
<dbReference type="InterPro" id="IPR036844">
    <property type="entry name" value="Hint_dom_sf"/>
</dbReference>
<dbReference type="PANTHER" id="PTHR11274">
    <property type="entry name" value="RAD25/XP-B DNA REPAIR HELICASE"/>
    <property type="match status" value="1"/>
</dbReference>
<evidence type="ECO:0000259" key="5">
    <source>
        <dbReference type="PROSITE" id="PS51192"/>
    </source>
</evidence>
<dbReference type="InterPro" id="IPR006141">
    <property type="entry name" value="Intein_N"/>
</dbReference>
<gene>
    <name evidence="6" type="ORF">ENV35_03590</name>
</gene>
<dbReference type="SUPFAM" id="SSF51294">
    <property type="entry name" value="Hedgehog/intein (Hint) domain"/>
    <property type="match status" value="1"/>
</dbReference>
<dbReference type="PANTHER" id="PTHR11274:SF0">
    <property type="entry name" value="GENERAL TRANSCRIPTION AND DNA REPAIR FACTOR IIH HELICASE SUBUNIT XPB"/>
    <property type="match status" value="1"/>
</dbReference>
<dbReference type="Gene3D" id="3.40.50.300">
    <property type="entry name" value="P-loop containing nucleotide triphosphate hydrolases"/>
    <property type="match status" value="2"/>
</dbReference>
<dbReference type="InterPro" id="IPR050615">
    <property type="entry name" value="ATP-dep_DNA_Helicase"/>
</dbReference>
<dbReference type="PROSITE" id="PS51192">
    <property type="entry name" value="HELICASE_ATP_BIND_1"/>
    <property type="match status" value="1"/>
</dbReference>
<evidence type="ECO:0000256" key="3">
    <source>
        <dbReference type="ARBA" id="ARBA00022806"/>
    </source>
</evidence>
<evidence type="ECO:0000256" key="4">
    <source>
        <dbReference type="ARBA" id="ARBA00022840"/>
    </source>
</evidence>
<dbReference type="InterPro" id="IPR030934">
    <property type="entry name" value="Intein_C"/>
</dbReference>
<feature type="domain" description="Helicase ATP-binding" evidence="5">
    <location>
        <begin position="96"/>
        <end position="203"/>
    </location>
</feature>
<dbReference type="AlphaFoldDB" id="A0A7C3SNC5"/>
<dbReference type="GO" id="GO:0016539">
    <property type="term" value="P:intein-mediated protein splicing"/>
    <property type="evidence" value="ECO:0007669"/>
    <property type="project" value="InterPro"/>
</dbReference>
<accession>A0A7C3SNC5</accession>
<dbReference type="GO" id="GO:0003677">
    <property type="term" value="F:DNA binding"/>
    <property type="evidence" value="ECO:0007669"/>
    <property type="project" value="InterPro"/>
</dbReference>
<keyword evidence="2" id="KW-0378">Hydrolase</keyword>
<dbReference type="InterPro" id="IPR014001">
    <property type="entry name" value="Helicase_ATP-bd"/>
</dbReference>
<dbReference type="NCBIfam" id="TIGR01443">
    <property type="entry name" value="intein_Cterm"/>
    <property type="match status" value="1"/>
</dbReference>
<evidence type="ECO:0000256" key="1">
    <source>
        <dbReference type="ARBA" id="ARBA00022741"/>
    </source>
</evidence>
<sequence length="568" mass="65143">MTDERMEVIYSDWLYIPRGRLYEPTIKAALTFFPKKQRGWTEPIQAYREEGDYLLVPREFYRGNNLFVYKKILPEWEKVEFQNKIELRDDIQRECAEAMEKNDGGIISLACGLGKTVLALNHIAKRGYPAIVIVNTTALLQQWAGEIKRFLNIRPGVIQGGDPLTWSWQEPVVLAMLHTLSLNAEEVPYKVRSRFGTVVFDECLDSDTIIWAKDGFKRLGDIVEGDMVMNPFGEFNKVKKVWKVKKEAIQVITMNGSFLIGSRDHIVMGDMGEQKLEEVAALFSVEVDGIVRRPVFARIPVGERELIDIEVDSPDGLFIANGFIVHNCHHVSAPFFSRAAPLFWGQRWGLSATPERADGTHPLFIAHLGPVIYKYIQQPLVPEVIFVNAKVSKQWKEIIMDVVDRTGEINLSRIWTLLSEDPIFLDHCFEVIKGQLLEKRKVLVLSKRLETLYKMFEMSKRLNIPAGLITGRDNKSNRIALLRKSVLTFGTTKLAQEGLDDPYLDTLIMIEPVKDQNIVQQSIGRILRDVPKKPPRYIMMLPPYGPCWGMINNVKKVLRQWKISFRSE</sequence>
<dbReference type="InterPro" id="IPR027417">
    <property type="entry name" value="P-loop_NTPase"/>
</dbReference>
<dbReference type="Gene3D" id="2.170.16.10">
    <property type="entry name" value="Hedgehog/Intein (Hint) domain"/>
    <property type="match status" value="1"/>
</dbReference>
<dbReference type="GO" id="GO:0004386">
    <property type="term" value="F:helicase activity"/>
    <property type="evidence" value="ECO:0007669"/>
    <property type="project" value="UniProtKB-KW"/>
</dbReference>
<dbReference type="SMART" id="SM00487">
    <property type="entry name" value="DEXDc"/>
    <property type="match status" value="1"/>
</dbReference>
<evidence type="ECO:0000256" key="2">
    <source>
        <dbReference type="ARBA" id="ARBA00022801"/>
    </source>
</evidence>
<dbReference type="PROSITE" id="PS50818">
    <property type="entry name" value="INTEIN_C_TER"/>
    <property type="match status" value="1"/>
</dbReference>
<dbReference type="Pfam" id="PF04851">
    <property type="entry name" value="ResIII"/>
    <property type="match status" value="1"/>
</dbReference>
<dbReference type="SUPFAM" id="SSF52540">
    <property type="entry name" value="P-loop containing nucleoside triphosphate hydrolases"/>
    <property type="match status" value="1"/>
</dbReference>
<dbReference type="EMBL" id="DTGA01000091">
    <property type="protein sequence ID" value="HGB30941.1"/>
    <property type="molecule type" value="Genomic_DNA"/>
</dbReference>
<dbReference type="GO" id="GO:0005524">
    <property type="term" value="F:ATP binding"/>
    <property type="evidence" value="ECO:0007669"/>
    <property type="project" value="UniProtKB-KW"/>
</dbReference>
<keyword evidence="1" id="KW-0547">Nucleotide-binding</keyword>
<comment type="caution">
    <text evidence="6">The sequence shown here is derived from an EMBL/GenBank/DDBJ whole genome shotgun (WGS) entry which is preliminary data.</text>
</comment>
<protein>
    <recommendedName>
        <fullName evidence="5">Helicase ATP-binding domain-containing protein</fullName>
    </recommendedName>
</protein>
<proteinExistence type="predicted"/>
<dbReference type="GO" id="GO:0016787">
    <property type="term" value="F:hydrolase activity"/>
    <property type="evidence" value="ECO:0007669"/>
    <property type="project" value="UniProtKB-KW"/>
</dbReference>
<keyword evidence="4" id="KW-0067">ATP-binding</keyword>
<dbReference type="PROSITE" id="PS50817">
    <property type="entry name" value="INTEIN_N_TER"/>
    <property type="match status" value="1"/>
</dbReference>
<reference evidence="6" key="1">
    <citation type="journal article" date="2020" name="mSystems">
        <title>Genome- and Community-Level Interaction Insights into Carbon Utilization and Element Cycling Functions of Hydrothermarchaeota in Hydrothermal Sediment.</title>
        <authorList>
            <person name="Zhou Z."/>
            <person name="Liu Y."/>
            <person name="Xu W."/>
            <person name="Pan J."/>
            <person name="Luo Z.H."/>
            <person name="Li M."/>
        </authorList>
    </citation>
    <scope>NUCLEOTIDE SEQUENCE [LARGE SCALE GENOMIC DNA]</scope>
    <source>
        <strain evidence="6">SpSt-751</strain>
    </source>
</reference>
<dbReference type="CDD" id="cd00081">
    <property type="entry name" value="Hint"/>
    <property type="match status" value="1"/>
</dbReference>
<dbReference type="Pfam" id="PF00271">
    <property type="entry name" value="Helicase_C"/>
    <property type="match status" value="1"/>
</dbReference>
<evidence type="ECO:0000313" key="6">
    <source>
        <dbReference type="EMBL" id="HGB30941.1"/>
    </source>
</evidence>
<dbReference type="CDD" id="cd18785">
    <property type="entry name" value="SF2_C"/>
    <property type="match status" value="1"/>
</dbReference>
<name>A0A7C3SNC5_9BACT</name>
<keyword evidence="3" id="KW-0347">Helicase</keyword>